<organism evidence="2 3">
    <name type="scientific">Paenibacillus oryzae</name>
    <dbReference type="NCBI Taxonomy" id="1844972"/>
    <lineage>
        <taxon>Bacteria</taxon>
        <taxon>Bacillati</taxon>
        <taxon>Bacillota</taxon>
        <taxon>Bacilli</taxon>
        <taxon>Bacillales</taxon>
        <taxon>Paenibacillaceae</taxon>
        <taxon>Paenibacillus</taxon>
    </lineage>
</organism>
<protein>
    <recommendedName>
        <fullName evidence="4">Peptidase M10 metallopeptidase domain-containing protein</fullName>
    </recommendedName>
</protein>
<feature type="signal peptide" evidence="1">
    <location>
        <begin position="1"/>
        <end position="24"/>
    </location>
</feature>
<dbReference type="SUPFAM" id="SSF55486">
    <property type="entry name" value="Metalloproteases ('zincins'), catalytic domain"/>
    <property type="match status" value="1"/>
</dbReference>
<dbReference type="OrthoDB" id="2666692at2"/>
<feature type="chain" id="PRO_5008340191" description="Peptidase M10 metallopeptidase domain-containing protein" evidence="1">
    <location>
        <begin position="25"/>
        <end position="205"/>
    </location>
</feature>
<gene>
    <name evidence="2" type="ORF">A7K91_09690</name>
</gene>
<dbReference type="RefSeq" id="WP_068686862.1">
    <property type="nucleotide sequence ID" value="NZ_LYPA01000076.1"/>
</dbReference>
<accession>A0A1A5YBL1</accession>
<dbReference type="Gene3D" id="3.40.390.10">
    <property type="entry name" value="Collagenase (Catalytic Domain)"/>
    <property type="match status" value="1"/>
</dbReference>
<dbReference type="GO" id="GO:0008237">
    <property type="term" value="F:metallopeptidase activity"/>
    <property type="evidence" value="ECO:0007669"/>
    <property type="project" value="InterPro"/>
</dbReference>
<evidence type="ECO:0000256" key="1">
    <source>
        <dbReference type="SAM" id="SignalP"/>
    </source>
</evidence>
<comment type="caution">
    <text evidence="2">The sequence shown here is derived from an EMBL/GenBank/DDBJ whole genome shotgun (WGS) entry which is preliminary data.</text>
</comment>
<dbReference type="AlphaFoldDB" id="A0A1A5YBL1"/>
<name>A0A1A5YBL1_9BACL</name>
<dbReference type="Proteomes" id="UP000092024">
    <property type="component" value="Unassembled WGS sequence"/>
</dbReference>
<proteinExistence type="predicted"/>
<evidence type="ECO:0008006" key="4">
    <source>
        <dbReference type="Google" id="ProtNLM"/>
    </source>
</evidence>
<dbReference type="InterPro" id="IPR024079">
    <property type="entry name" value="MetalloPept_cat_dom_sf"/>
</dbReference>
<evidence type="ECO:0000313" key="3">
    <source>
        <dbReference type="Proteomes" id="UP000092024"/>
    </source>
</evidence>
<sequence>MKKKRIVLLTTISLLFLGSTMVSADYSSNHVLGGKNRTGGVFKYWLDSSVASYGYTNSITNAKTNWNAVPNAGIFLFETSDADDAEIKYYVTNNELGSGVFGAADFWDRNSNGKLSFLSPTSVMSGTNFDMTRIRLDYGRMTSANFTSAERNHNAGHETGHAMSLSHFEDYPAHTGNHWMKSGQISLNSPTSTDADHLVWKWPAP</sequence>
<reference evidence="2 3" key="1">
    <citation type="submission" date="2016-05" db="EMBL/GenBank/DDBJ databases">
        <title>Paenibacillus oryzae. sp. nov., isolated from the rice root.</title>
        <authorList>
            <person name="Zhang J."/>
            <person name="Zhang X."/>
        </authorList>
    </citation>
    <scope>NUCLEOTIDE SEQUENCE [LARGE SCALE GENOMIC DNA]</scope>
    <source>
        <strain evidence="2 3">1DrF-4</strain>
    </source>
</reference>
<keyword evidence="1" id="KW-0732">Signal</keyword>
<keyword evidence="3" id="KW-1185">Reference proteome</keyword>
<evidence type="ECO:0000313" key="2">
    <source>
        <dbReference type="EMBL" id="OBR62978.1"/>
    </source>
</evidence>
<dbReference type="EMBL" id="LYPA01000076">
    <property type="protein sequence ID" value="OBR62978.1"/>
    <property type="molecule type" value="Genomic_DNA"/>
</dbReference>